<evidence type="ECO:0000313" key="2">
    <source>
        <dbReference type="Proteomes" id="UP001160148"/>
    </source>
</evidence>
<proteinExistence type="predicted"/>
<protein>
    <recommendedName>
        <fullName evidence="3">Nuclease HARBI1</fullName>
    </recommendedName>
</protein>
<dbReference type="Proteomes" id="UP001160148">
    <property type="component" value="Unassembled WGS sequence"/>
</dbReference>
<name>A0AAV0X5J0_9HEMI</name>
<evidence type="ECO:0008006" key="3">
    <source>
        <dbReference type="Google" id="ProtNLM"/>
    </source>
</evidence>
<organism evidence="1 2">
    <name type="scientific">Macrosiphum euphorbiae</name>
    <name type="common">potato aphid</name>
    <dbReference type="NCBI Taxonomy" id="13131"/>
    <lineage>
        <taxon>Eukaryota</taxon>
        <taxon>Metazoa</taxon>
        <taxon>Ecdysozoa</taxon>
        <taxon>Arthropoda</taxon>
        <taxon>Hexapoda</taxon>
        <taxon>Insecta</taxon>
        <taxon>Pterygota</taxon>
        <taxon>Neoptera</taxon>
        <taxon>Paraneoptera</taxon>
        <taxon>Hemiptera</taxon>
        <taxon>Sternorrhyncha</taxon>
        <taxon>Aphidomorpha</taxon>
        <taxon>Aphidoidea</taxon>
        <taxon>Aphididae</taxon>
        <taxon>Macrosiphini</taxon>
        <taxon>Macrosiphum</taxon>
    </lineage>
</organism>
<sequence>MDCNFDRCGLKIDNITKVLIALRFYASGNDQRVNGDTLGYSQASVSIVVKEVSGLQAKCGKKWIRFPSNLQDTKEQFYLIGEFPGLIGAIDCTHVPIKSPGGNNVEMYRNRKRWLSLNVQLFVVLKAKMQIFDIVCRWLGSN</sequence>
<accession>A0AAV0X5J0</accession>
<gene>
    <name evidence="1" type="ORF">MEUPH1_LOCUS17975</name>
</gene>
<comment type="caution">
    <text evidence="1">The sequence shown here is derived from an EMBL/GenBank/DDBJ whole genome shotgun (WGS) entry which is preliminary data.</text>
</comment>
<reference evidence="1 2" key="1">
    <citation type="submission" date="2023-01" db="EMBL/GenBank/DDBJ databases">
        <authorList>
            <person name="Whitehead M."/>
        </authorList>
    </citation>
    <scope>NUCLEOTIDE SEQUENCE [LARGE SCALE GENOMIC DNA]</scope>
</reference>
<dbReference type="AlphaFoldDB" id="A0AAV0X5J0"/>
<dbReference type="EMBL" id="CARXXK010000003">
    <property type="protein sequence ID" value="CAI6362961.1"/>
    <property type="molecule type" value="Genomic_DNA"/>
</dbReference>
<evidence type="ECO:0000313" key="1">
    <source>
        <dbReference type="EMBL" id="CAI6362961.1"/>
    </source>
</evidence>
<keyword evidence="2" id="KW-1185">Reference proteome</keyword>